<protein>
    <submittedName>
        <fullName evidence="7">DYW domain</fullName>
    </submittedName>
</protein>
<dbReference type="Pfam" id="PF14432">
    <property type="entry name" value="DYW_deaminase"/>
    <property type="match status" value="1"/>
</dbReference>
<evidence type="ECO:0000256" key="4">
    <source>
        <dbReference type="SAM" id="MobiDB-lite"/>
    </source>
</evidence>
<dbReference type="Gene3D" id="1.25.40.10">
    <property type="entry name" value="Tetratricopeptide repeat domain"/>
    <property type="match status" value="3"/>
</dbReference>
<feature type="transmembrane region" description="Helical" evidence="5">
    <location>
        <begin position="520"/>
        <end position="540"/>
    </location>
</feature>
<keyword evidence="5" id="KW-0472">Membrane</keyword>
<evidence type="ECO:0000256" key="5">
    <source>
        <dbReference type="SAM" id="Phobius"/>
    </source>
</evidence>
<evidence type="ECO:0000256" key="3">
    <source>
        <dbReference type="PROSITE-ProRule" id="PRU00708"/>
    </source>
</evidence>
<evidence type="ECO:0000259" key="6">
    <source>
        <dbReference type="Pfam" id="PF14432"/>
    </source>
</evidence>
<accession>A0AAN8UCY3</accession>
<comment type="similarity">
    <text evidence="1">Belongs to the PPR family. PCMP-H subfamily.</text>
</comment>
<organism evidence="7 8">
    <name type="scientific">Dillenia turbinata</name>
    <dbReference type="NCBI Taxonomy" id="194707"/>
    <lineage>
        <taxon>Eukaryota</taxon>
        <taxon>Viridiplantae</taxon>
        <taxon>Streptophyta</taxon>
        <taxon>Embryophyta</taxon>
        <taxon>Tracheophyta</taxon>
        <taxon>Spermatophyta</taxon>
        <taxon>Magnoliopsida</taxon>
        <taxon>eudicotyledons</taxon>
        <taxon>Gunneridae</taxon>
        <taxon>Pentapetalae</taxon>
        <taxon>Dilleniales</taxon>
        <taxon>Dilleniaceae</taxon>
        <taxon>Dillenia</taxon>
    </lineage>
</organism>
<feature type="repeat" description="PPR" evidence="3">
    <location>
        <begin position="316"/>
        <end position="346"/>
    </location>
</feature>
<dbReference type="InterPro" id="IPR011990">
    <property type="entry name" value="TPR-like_helical_dom_sf"/>
</dbReference>
<dbReference type="FunFam" id="1.25.40.10:FF:000158">
    <property type="entry name" value="pentatricopeptide repeat-containing protein At2g33680"/>
    <property type="match status" value="1"/>
</dbReference>
<feature type="domain" description="DYW" evidence="6">
    <location>
        <begin position="415"/>
        <end position="498"/>
    </location>
</feature>
<evidence type="ECO:0000256" key="2">
    <source>
        <dbReference type="ARBA" id="ARBA00022737"/>
    </source>
</evidence>
<dbReference type="InterPro" id="IPR032867">
    <property type="entry name" value="DYW_dom"/>
</dbReference>
<dbReference type="PROSITE" id="PS51375">
    <property type="entry name" value="PPR"/>
    <property type="match status" value="2"/>
</dbReference>
<dbReference type="NCBIfam" id="TIGR00756">
    <property type="entry name" value="PPR"/>
    <property type="match status" value="2"/>
</dbReference>
<keyword evidence="5" id="KW-1133">Transmembrane helix</keyword>
<dbReference type="GO" id="GO:0099402">
    <property type="term" value="P:plant organ development"/>
    <property type="evidence" value="ECO:0007669"/>
    <property type="project" value="UniProtKB-ARBA"/>
</dbReference>
<dbReference type="InterPro" id="IPR046960">
    <property type="entry name" value="PPR_At4g14850-like_plant"/>
</dbReference>
<feature type="region of interest" description="Disordered" evidence="4">
    <location>
        <begin position="1"/>
        <end position="25"/>
    </location>
</feature>
<dbReference type="PANTHER" id="PTHR47926">
    <property type="entry name" value="PENTATRICOPEPTIDE REPEAT-CONTAINING PROTEIN"/>
    <property type="match status" value="1"/>
</dbReference>
<name>A0AAN8UCY3_9MAGN</name>
<dbReference type="Proteomes" id="UP001370490">
    <property type="component" value="Unassembled WGS sequence"/>
</dbReference>
<dbReference type="GO" id="GO:0009451">
    <property type="term" value="P:RNA modification"/>
    <property type="evidence" value="ECO:0007669"/>
    <property type="project" value="InterPro"/>
</dbReference>
<keyword evidence="2" id="KW-0677">Repeat</keyword>
<proteinExistence type="inferred from homology"/>
<reference evidence="7 8" key="1">
    <citation type="submission" date="2023-12" db="EMBL/GenBank/DDBJ databases">
        <title>A high-quality genome assembly for Dillenia turbinata (Dilleniales).</title>
        <authorList>
            <person name="Chanderbali A."/>
        </authorList>
    </citation>
    <scope>NUCLEOTIDE SEQUENCE [LARGE SCALE GENOMIC DNA]</scope>
    <source>
        <strain evidence="7">LSX21</strain>
        <tissue evidence="7">Leaf</tissue>
    </source>
</reference>
<dbReference type="EMBL" id="JBAMMX010000028">
    <property type="protein sequence ID" value="KAK6911664.1"/>
    <property type="molecule type" value="Genomic_DNA"/>
</dbReference>
<gene>
    <name evidence="7" type="ORF">RJ641_023757</name>
</gene>
<dbReference type="GO" id="GO:0003723">
    <property type="term" value="F:RNA binding"/>
    <property type="evidence" value="ECO:0007669"/>
    <property type="project" value="InterPro"/>
</dbReference>
<dbReference type="Pfam" id="PF01535">
    <property type="entry name" value="PPR"/>
    <property type="match status" value="5"/>
</dbReference>
<evidence type="ECO:0000256" key="1">
    <source>
        <dbReference type="ARBA" id="ARBA00006643"/>
    </source>
</evidence>
<evidence type="ECO:0000313" key="7">
    <source>
        <dbReference type="EMBL" id="KAK6911664.1"/>
    </source>
</evidence>
<dbReference type="GO" id="GO:0008270">
    <property type="term" value="F:zinc ion binding"/>
    <property type="evidence" value="ECO:0007669"/>
    <property type="project" value="InterPro"/>
</dbReference>
<feature type="repeat" description="PPR" evidence="3">
    <location>
        <begin position="201"/>
        <end position="235"/>
    </location>
</feature>
<sequence length="549" mass="60984">MSTATANLPCHPTQDDLPSAKGTPTSKLPQKAILQLLNTKCTTSIHYLKQTHALIIRTDNFQDNFISGSLVKCYANPHFNCLDIALKVFTQVPQPNMFSWNCLIKGYLENDEPPNKYTYPTIFNACAHVEAIEVGWKVHAHVVKLGFRADKHIKSAGVQMYASFGLVLDARQMLDEGGDADVICWNAMLDGYLRFGEPERDDISWSAMIDACNKEGYFKEALEVFGKMQRDKVVPKRFVLSSVLAACANLGALDQGRWIHSYAKKNFIKLDAVLGTSLVDMGVLLECHDWGLAMNGRAEDATELFFKMRRENLRPNAITFVCVLNAFAHAGLVDEGLLLFESMKEMYDVEPEVEHYGCVVDLLGRAGLLAEAEELVNLMPMEPNAAVWGALLGAPQRGEIYPMVESMIEKLKLEGYVPNTSEVLFDIDEEEKETALCYHSEKLAIAFGLLNTPAGAAIRIVKNLRVCQDCHSATKLISQVYDRQIIANARKNRFHLAKTQSSIVAEEHLDGAALRLEPLLWGYVVSLVLVLLYLVSPVAVGTKQAPGFP</sequence>
<comment type="caution">
    <text evidence="7">The sequence shown here is derived from an EMBL/GenBank/DDBJ whole genome shotgun (WGS) entry which is preliminary data.</text>
</comment>
<dbReference type="InterPro" id="IPR002885">
    <property type="entry name" value="PPR_rpt"/>
</dbReference>
<keyword evidence="8" id="KW-1185">Reference proteome</keyword>
<evidence type="ECO:0000313" key="8">
    <source>
        <dbReference type="Proteomes" id="UP001370490"/>
    </source>
</evidence>
<keyword evidence="5" id="KW-0812">Transmembrane</keyword>
<dbReference type="AlphaFoldDB" id="A0AAN8UCY3"/>